<sequence length="460" mass="51821">MVTIAINPYLDRNFAPVHEEITTDKLSVIGELPLELSGMFIRNGPNPQWKPIGQYHWFDGDGMLHGVQISNGVATYRNRYVQTAGWKKEREAGKAFWSGFLEPPQMDNPHGPGKNTANTALVWHAGKMLALNEGGKPHAIKLPELDTIGEYTYNGKLVSAFTAHPKVDPVTGEMIFFGYSPIVPPYLQYSVVSAQEELLRTVPIDLPIGVMMHDFAITENYTIFMDLPLTFNLKRAQRGEPVMMFERDRSSRFGIVPRHGDNSNIRWFESSPCYVFHTLNAYEEGDEVVLIACRLSSTNLLISSDSQPDPDADIPRLYRWRFNLSTGTVHEEMLDDVVSEFPRVNENLLGRQTRYGYTNKIKYTPVPLFESIIKYDFSSGKSQIHQHGRGRYGSEALFAPRPGATAEDDGWLLTFVYDESSNTSELVVVNAQDITAEPVARVIIPQRVPYGFHGTWVAGK</sequence>
<evidence type="ECO:0000256" key="1">
    <source>
        <dbReference type="ARBA" id="ARBA00001954"/>
    </source>
</evidence>
<dbReference type="InterPro" id="IPR004294">
    <property type="entry name" value="Carotenoid_Oase"/>
</dbReference>
<evidence type="ECO:0000256" key="4">
    <source>
        <dbReference type="ARBA" id="ARBA00023004"/>
    </source>
</evidence>
<reference evidence="5" key="1">
    <citation type="submission" date="2022-04" db="EMBL/GenBank/DDBJ databases">
        <title>Complete genome sequence of a cyanobacterium, Nostoc sp. SO-36, isolated in Antarctica.</title>
        <authorList>
            <person name="Kanesaki Y."/>
            <person name="Effendi D."/>
            <person name="Sakamoto T."/>
            <person name="Ohtani S."/>
            <person name="Awai K."/>
        </authorList>
    </citation>
    <scope>NUCLEOTIDE SEQUENCE</scope>
    <source>
        <strain evidence="5">SO-36</strain>
    </source>
</reference>
<organism evidence="5 6">
    <name type="scientific">Nostoc cf. commune SO-36</name>
    <dbReference type="NCBI Taxonomy" id="449208"/>
    <lineage>
        <taxon>Bacteria</taxon>
        <taxon>Bacillati</taxon>
        <taxon>Cyanobacteriota</taxon>
        <taxon>Cyanophyceae</taxon>
        <taxon>Nostocales</taxon>
        <taxon>Nostocaceae</taxon>
        <taxon>Nostoc</taxon>
    </lineage>
</organism>
<keyword evidence="5" id="KW-0223">Dioxygenase</keyword>
<name>A0ABN6Q9J6_NOSCO</name>
<gene>
    <name evidence="5" type="ORF">ANSO36C_53110</name>
</gene>
<evidence type="ECO:0000256" key="2">
    <source>
        <dbReference type="ARBA" id="ARBA00006787"/>
    </source>
</evidence>
<evidence type="ECO:0000313" key="5">
    <source>
        <dbReference type="EMBL" id="BDI19509.1"/>
    </source>
</evidence>
<comment type="cofactor">
    <cofactor evidence="1">
        <name>Fe(2+)</name>
        <dbReference type="ChEBI" id="CHEBI:29033"/>
    </cofactor>
</comment>
<evidence type="ECO:0000313" key="6">
    <source>
        <dbReference type="Proteomes" id="UP001055453"/>
    </source>
</evidence>
<keyword evidence="3" id="KW-0479">Metal-binding</keyword>
<accession>A0ABN6Q9J6</accession>
<keyword evidence="5" id="KW-0560">Oxidoreductase</keyword>
<dbReference type="Proteomes" id="UP001055453">
    <property type="component" value="Chromosome"/>
</dbReference>
<dbReference type="RefSeq" id="WP_251957024.1">
    <property type="nucleotide sequence ID" value="NZ_AP025732.1"/>
</dbReference>
<keyword evidence="4" id="KW-0408">Iron</keyword>
<dbReference type="GO" id="GO:0051213">
    <property type="term" value="F:dioxygenase activity"/>
    <property type="evidence" value="ECO:0007669"/>
    <property type="project" value="UniProtKB-KW"/>
</dbReference>
<comment type="similarity">
    <text evidence="2">Belongs to the carotenoid oxygenase family.</text>
</comment>
<dbReference type="PANTHER" id="PTHR10543">
    <property type="entry name" value="BETA-CAROTENE DIOXYGENASE"/>
    <property type="match status" value="1"/>
</dbReference>
<keyword evidence="6" id="KW-1185">Reference proteome</keyword>
<dbReference type="Pfam" id="PF03055">
    <property type="entry name" value="RPE65"/>
    <property type="match status" value="1"/>
</dbReference>
<proteinExistence type="inferred from homology"/>
<dbReference type="PANTHER" id="PTHR10543:SF142">
    <property type="entry name" value="OS06G0162550 PROTEIN"/>
    <property type="match status" value="1"/>
</dbReference>
<protein>
    <submittedName>
        <fullName evidence="5">Carotenoid cleavage dioxygenase</fullName>
    </submittedName>
</protein>
<dbReference type="EMBL" id="AP025732">
    <property type="protein sequence ID" value="BDI19509.1"/>
    <property type="molecule type" value="Genomic_DNA"/>
</dbReference>
<evidence type="ECO:0000256" key="3">
    <source>
        <dbReference type="ARBA" id="ARBA00022723"/>
    </source>
</evidence>